<evidence type="ECO:0000313" key="3">
    <source>
        <dbReference type="Proteomes" id="UP000824044"/>
    </source>
</evidence>
<gene>
    <name evidence="2" type="ORF">H9812_06490</name>
</gene>
<keyword evidence="1" id="KW-1133">Transmembrane helix</keyword>
<name>A0A9D2DY35_9FIRM</name>
<proteinExistence type="predicted"/>
<reference evidence="2" key="1">
    <citation type="journal article" date="2021" name="PeerJ">
        <title>Extensive microbial diversity within the chicken gut microbiome revealed by metagenomics and culture.</title>
        <authorList>
            <person name="Gilroy R."/>
            <person name="Ravi A."/>
            <person name="Getino M."/>
            <person name="Pursley I."/>
            <person name="Horton D.L."/>
            <person name="Alikhan N.F."/>
            <person name="Baker D."/>
            <person name="Gharbi K."/>
            <person name="Hall N."/>
            <person name="Watson M."/>
            <person name="Adriaenssens E.M."/>
            <person name="Foster-Nyarko E."/>
            <person name="Jarju S."/>
            <person name="Secka A."/>
            <person name="Antonio M."/>
            <person name="Oren A."/>
            <person name="Chaudhuri R.R."/>
            <person name="La Ragione R."/>
            <person name="Hildebrand F."/>
            <person name="Pallen M.J."/>
        </authorList>
    </citation>
    <scope>NUCLEOTIDE SEQUENCE</scope>
    <source>
        <strain evidence="2">CHK33-5263</strain>
    </source>
</reference>
<protein>
    <submittedName>
        <fullName evidence="2">Uncharacterized protein</fullName>
    </submittedName>
</protein>
<organism evidence="2 3">
    <name type="scientific">Candidatus Gallimonas intestinigallinarum</name>
    <dbReference type="NCBI Taxonomy" id="2838604"/>
    <lineage>
        <taxon>Bacteria</taxon>
        <taxon>Bacillati</taxon>
        <taxon>Bacillota</taxon>
        <taxon>Clostridia</taxon>
        <taxon>Candidatus Gallimonas</taxon>
    </lineage>
</organism>
<keyword evidence="1" id="KW-0812">Transmembrane</keyword>
<sequence>MNAFLLTQAAEDIAGTGGPDIMRLVIEYIAYAVVIIVGIVILLAFRRASRPPKHTELKKQLESFAEDLTSVHDQAQRGVLPRLRFIKLVSKLTYRADKLAFTTDGMAEKERDGDLAALATLLEQAHAELSVYRYGTHDAGDFAPMEAARHKLTEAIGLLTRIIERDKKLSAKRVSS</sequence>
<dbReference type="EMBL" id="DXBS01000120">
    <property type="protein sequence ID" value="HIZ25099.1"/>
    <property type="molecule type" value="Genomic_DNA"/>
</dbReference>
<evidence type="ECO:0000313" key="2">
    <source>
        <dbReference type="EMBL" id="HIZ25099.1"/>
    </source>
</evidence>
<dbReference type="AlphaFoldDB" id="A0A9D2DY35"/>
<feature type="transmembrane region" description="Helical" evidence="1">
    <location>
        <begin position="28"/>
        <end position="45"/>
    </location>
</feature>
<reference evidence="2" key="2">
    <citation type="submission" date="2021-04" db="EMBL/GenBank/DDBJ databases">
        <authorList>
            <person name="Gilroy R."/>
        </authorList>
    </citation>
    <scope>NUCLEOTIDE SEQUENCE</scope>
    <source>
        <strain evidence="2">CHK33-5263</strain>
    </source>
</reference>
<comment type="caution">
    <text evidence="2">The sequence shown here is derived from an EMBL/GenBank/DDBJ whole genome shotgun (WGS) entry which is preliminary data.</text>
</comment>
<accession>A0A9D2DY35</accession>
<dbReference type="Proteomes" id="UP000824044">
    <property type="component" value="Unassembled WGS sequence"/>
</dbReference>
<evidence type="ECO:0000256" key="1">
    <source>
        <dbReference type="SAM" id="Phobius"/>
    </source>
</evidence>
<keyword evidence="1" id="KW-0472">Membrane</keyword>